<reference evidence="1 2" key="1">
    <citation type="journal article" date="2012" name="BMC Genomics">
        <title>Comparative genomics of the white-rot fungi, Phanerochaete carnosa and P. chrysosporium, to elucidate the genetic basis of the distinct wood types they colonize.</title>
        <authorList>
            <person name="Suzuki H."/>
            <person name="MacDonald J."/>
            <person name="Syed K."/>
            <person name="Salamov A."/>
            <person name="Hori C."/>
            <person name="Aerts A."/>
            <person name="Henrissat B."/>
            <person name="Wiebenga A."/>
            <person name="vanKuyk P.A."/>
            <person name="Barry K."/>
            <person name="Lindquist E."/>
            <person name="LaButti K."/>
            <person name="Lapidus A."/>
            <person name="Lucas S."/>
            <person name="Coutinho P."/>
            <person name="Gong Y."/>
            <person name="Samejima M."/>
            <person name="Mahadevan R."/>
            <person name="Abou-Zaid M."/>
            <person name="de Vries R.P."/>
            <person name="Igarashi K."/>
            <person name="Yadav J.S."/>
            <person name="Grigoriev I.V."/>
            <person name="Master E.R."/>
        </authorList>
    </citation>
    <scope>NUCLEOTIDE SEQUENCE [LARGE SCALE GENOMIC DNA]</scope>
    <source>
        <strain evidence="1 2">HHB-10118-sp</strain>
    </source>
</reference>
<keyword evidence="2" id="KW-1185">Reference proteome</keyword>
<dbReference type="AlphaFoldDB" id="K5WE01"/>
<dbReference type="InParanoid" id="K5WE01"/>
<sequence length="230" mass="26079">DSSATREMKTFSLLLAIQQRQDEFITMQAPWEPSDELIANIQNYTMGMLLSSRLATYKGVVPNNYVAGILKRYRFDLPADIERNHGHWSKVIKAIQNEMTEQRAKIKKTLRAGTDGDDHQEHLNIFKLTVELCEGTSCKPSVQLCARVALLRKTFLTNPNRDFWDAANKNLAEIRNVAGSNPKKMTKIFSKILVNDRATHGVTEEGEDSDIQEQVPEWQQAVDEFVGGQV</sequence>
<protein>
    <submittedName>
        <fullName evidence="1">Uncharacterized protein</fullName>
    </submittedName>
</protein>
<dbReference type="GeneID" id="18907560"/>
<organism evidence="1 2">
    <name type="scientific">Phanerochaete carnosa (strain HHB-10118-sp)</name>
    <name type="common">White-rot fungus</name>
    <name type="synonym">Peniophora carnosa</name>
    <dbReference type="NCBI Taxonomy" id="650164"/>
    <lineage>
        <taxon>Eukaryota</taxon>
        <taxon>Fungi</taxon>
        <taxon>Dikarya</taxon>
        <taxon>Basidiomycota</taxon>
        <taxon>Agaricomycotina</taxon>
        <taxon>Agaricomycetes</taxon>
        <taxon>Polyporales</taxon>
        <taxon>Phanerochaetaceae</taxon>
        <taxon>Phanerochaete</taxon>
    </lineage>
</organism>
<accession>K5WE01</accession>
<dbReference type="HOGENOM" id="CLU_073389_1_0_1"/>
<dbReference type="OrthoDB" id="2803839at2759"/>
<proteinExistence type="predicted"/>
<gene>
    <name evidence="1" type="ORF">PHACADRAFT_109054</name>
</gene>
<dbReference type="Proteomes" id="UP000008370">
    <property type="component" value="Unassembled WGS sequence"/>
</dbReference>
<dbReference type="KEGG" id="pco:PHACADRAFT_109054"/>
<feature type="non-terminal residue" evidence="1">
    <location>
        <position position="1"/>
    </location>
</feature>
<name>K5WE01_PHACS</name>
<dbReference type="RefSeq" id="XP_007403077.1">
    <property type="nucleotide sequence ID" value="XM_007403015.1"/>
</dbReference>
<dbReference type="EMBL" id="JH931129">
    <property type="protein sequence ID" value="EKM48372.1"/>
    <property type="molecule type" value="Genomic_DNA"/>
</dbReference>
<evidence type="ECO:0000313" key="2">
    <source>
        <dbReference type="Proteomes" id="UP000008370"/>
    </source>
</evidence>
<evidence type="ECO:0000313" key="1">
    <source>
        <dbReference type="EMBL" id="EKM48372.1"/>
    </source>
</evidence>